<evidence type="ECO:0000313" key="1">
    <source>
        <dbReference type="EMBL" id="MBW91830.1"/>
    </source>
</evidence>
<dbReference type="AlphaFoldDB" id="A0A2P2JEF9"/>
<reference evidence="1" key="1">
    <citation type="submission" date="2018-02" db="EMBL/GenBank/DDBJ databases">
        <title>Rhizophora mucronata_Transcriptome.</title>
        <authorList>
            <person name="Meera S.P."/>
            <person name="Sreeshan A."/>
            <person name="Augustine A."/>
        </authorList>
    </citation>
    <scope>NUCLEOTIDE SEQUENCE</scope>
    <source>
        <tissue evidence="1">Leaf</tissue>
    </source>
</reference>
<organism evidence="1">
    <name type="scientific">Rhizophora mucronata</name>
    <name type="common">Asiatic mangrove</name>
    <dbReference type="NCBI Taxonomy" id="61149"/>
    <lineage>
        <taxon>Eukaryota</taxon>
        <taxon>Viridiplantae</taxon>
        <taxon>Streptophyta</taxon>
        <taxon>Embryophyta</taxon>
        <taxon>Tracheophyta</taxon>
        <taxon>Spermatophyta</taxon>
        <taxon>Magnoliopsida</taxon>
        <taxon>eudicotyledons</taxon>
        <taxon>Gunneridae</taxon>
        <taxon>Pentapetalae</taxon>
        <taxon>rosids</taxon>
        <taxon>fabids</taxon>
        <taxon>Malpighiales</taxon>
        <taxon>Rhizophoraceae</taxon>
        <taxon>Rhizophora</taxon>
    </lineage>
</organism>
<accession>A0A2P2JEF9</accession>
<proteinExistence type="predicted"/>
<sequence length="67" mass="7830">MDLMVPYIGHIREREVLWDQHDLLWLMFAAALHKLYHEVLEGQSCKKKQEVDGLIVLVAKAQDCKIL</sequence>
<protein>
    <submittedName>
        <fullName evidence="1">Uncharacterized protein</fullName>
    </submittedName>
</protein>
<dbReference type="EMBL" id="GGEC01011347">
    <property type="protein sequence ID" value="MBW91830.1"/>
    <property type="molecule type" value="Transcribed_RNA"/>
</dbReference>
<name>A0A2P2JEF9_RHIMU</name>